<gene>
    <name evidence="1" type="ORF">N7530_006280</name>
</gene>
<protein>
    <recommendedName>
        <fullName evidence="3">F-box domain-containing protein</fullName>
    </recommendedName>
</protein>
<comment type="caution">
    <text evidence="1">The sequence shown here is derived from an EMBL/GenBank/DDBJ whole genome shotgun (WGS) entry which is preliminary data.</text>
</comment>
<sequence length="289" mass="33069">MASQFDDVRTKSAINKVMDTPEILEMILAATDMRTLLTSAQRVCRDWASLIRNSRSIQKALFFIPIKNSERGIGEKIPNPLLTETFASFFPAKNRPDSYRFDFRDLVMTRDPLTMARFVRKDASWRKMLVQQPPISEIGLFHIYHAMGGDSAESASIPADKKMQECGYDGLRMERLVELLLFSCRVEFSPFTQARVYWSTEEPISFDRSSQYINDAFYRTLNKFGLVVYTREVIQCSVGMSRPPSAEELTRREIIGAYTECGVDVDLKKRDLEDAISEGTDLRGGFTPY</sequence>
<dbReference type="InterPro" id="IPR036047">
    <property type="entry name" value="F-box-like_dom_sf"/>
</dbReference>
<name>A0A9W9WRF9_9EURO</name>
<reference evidence="1" key="1">
    <citation type="submission" date="2022-12" db="EMBL/GenBank/DDBJ databases">
        <authorList>
            <person name="Petersen C."/>
        </authorList>
    </citation>
    <scope>NUCLEOTIDE SEQUENCE</scope>
    <source>
        <strain evidence="1">IBT 17660</strain>
    </source>
</reference>
<proteinExistence type="predicted"/>
<evidence type="ECO:0000313" key="1">
    <source>
        <dbReference type="EMBL" id="KAJ5472279.1"/>
    </source>
</evidence>
<evidence type="ECO:0008006" key="3">
    <source>
        <dbReference type="Google" id="ProtNLM"/>
    </source>
</evidence>
<dbReference type="Proteomes" id="UP001147760">
    <property type="component" value="Unassembled WGS sequence"/>
</dbReference>
<dbReference type="SUPFAM" id="SSF81383">
    <property type="entry name" value="F-box domain"/>
    <property type="match status" value="1"/>
</dbReference>
<dbReference type="OrthoDB" id="3800738at2759"/>
<organism evidence="1 2">
    <name type="scientific">Penicillium desertorum</name>
    <dbReference type="NCBI Taxonomy" id="1303715"/>
    <lineage>
        <taxon>Eukaryota</taxon>
        <taxon>Fungi</taxon>
        <taxon>Dikarya</taxon>
        <taxon>Ascomycota</taxon>
        <taxon>Pezizomycotina</taxon>
        <taxon>Eurotiomycetes</taxon>
        <taxon>Eurotiomycetidae</taxon>
        <taxon>Eurotiales</taxon>
        <taxon>Aspergillaceae</taxon>
        <taxon>Penicillium</taxon>
    </lineage>
</organism>
<reference evidence="1" key="2">
    <citation type="journal article" date="2023" name="IMA Fungus">
        <title>Comparative genomic study of the Penicillium genus elucidates a diverse pangenome and 15 lateral gene transfer events.</title>
        <authorList>
            <person name="Petersen C."/>
            <person name="Sorensen T."/>
            <person name="Nielsen M.R."/>
            <person name="Sondergaard T.E."/>
            <person name="Sorensen J.L."/>
            <person name="Fitzpatrick D.A."/>
            <person name="Frisvad J.C."/>
            <person name="Nielsen K.L."/>
        </authorList>
    </citation>
    <scope>NUCLEOTIDE SEQUENCE</scope>
    <source>
        <strain evidence="1">IBT 17660</strain>
    </source>
</reference>
<evidence type="ECO:0000313" key="2">
    <source>
        <dbReference type="Proteomes" id="UP001147760"/>
    </source>
</evidence>
<dbReference type="AlphaFoldDB" id="A0A9W9WRF9"/>
<accession>A0A9W9WRF9</accession>
<keyword evidence="2" id="KW-1185">Reference proteome</keyword>
<dbReference type="EMBL" id="JAPWDO010000004">
    <property type="protein sequence ID" value="KAJ5472279.1"/>
    <property type="molecule type" value="Genomic_DNA"/>
</dbReference>